<dbReference type="Gene3D" id="3.20.80.10">
    <property type="entry name" value="Regulatory factor, effector binding domain"/>
    <property type="match status" value="1"/>
</dbReference>
<organism evidence="1 2">
    <name type="scientific">Orlajensenia leifsoniae</name>
    <dbReference type="NCBI Taxonomy" id="2561933"/>
    <lineage>
        <taxon>Bacteria</taxon>
        <taxon>Bacillati</taxon>
        <taxon>Actinomycetota</taxon>
        <taxon>Actinomycetes</taxon>
        <taxon>Micrococcales</taxon>
        <taxon>Microbacteriaceae</taxon>
        <taxon>Orlajensenia</taxon>
    </lineage>
</organism>
<accession>A0A4Y9R943</accession>
<keyword evidence="2" id="KW-1185">Reference proteome</keyword>
<dbReference type="InterPro" id="IPR011256">
    <property type="entry name" value="Reg_factor_effector_dom_sf"/>
</dbReference>
<dbReference type="EMBL" id="SPQZ01000001">
    <property type="protein sequence ID" value="TFV99906.1"/>
    <property type="molecule type" value="Genomic_DNA"/>
</dbReference>
<proteinExistence type="predicted"/>
<evidence type="ECO:0000313" key="1">
    <source>
        <dbReference type="EMBL" id="TFV99906.1"/>
    </source>
</evidence>
<protein>
    <submittedName>
        <fullName evidence="1">AraC family transcriptional regulator</fullName>
    </submittedName>
</protein>
<sequence length="168" mass="18984">MNMGELDVVSGPRLERRQEVPTLGIRETVPFRTMLSNRDRLLAELIAWLTDHGVEPTGHFFLRLHVVNMSGLMDIEVGASGATDISDGRVQAGSLPAGDYAVLAYRAKSMAANRRLHAWVREQGLVLETRPHPRGEAFASRCEIYLTDPRKERRKTRWVVELAFMTRS</sequence>
<gene>
    <name evidence="1" type="ORF">E4M00_01505</name>
</gene>
<dbReference type="AlphaFoldDB" id="A0A4Y9R943"/>
<dbReference type="Proteomes" id="UP000298127">
    <property type="component" value="Unassembled WGS sequence"/>
</dbReference>
<comment type="caution">
    <text evidence="1">The sequence shown here is derived from an EMBL/GenBank/DDBJ whole genome shotgun (WGS) entry which is preliminary data.</text>
</comment>
<reference evidence="1 2" key="1">
    <citation type="journal article" date="2018" name="J. Microbiol.">
        <title>Leifsonia flava sp. nov., a novel actinobacterium isolated from the rhizosphere of Aquilegia viridiflora.</title>
        <authorList>
            <person name="Cai Y."/>
            <person name="Tao W.Z."/>
            <person name="Ma Y.J."/>
            <person name="Cheng J."/>
            <person name="Zhang M.Y."/>
            <person name="Zhang Y.X."/>
        </authorList>
    </citation>
    <scope>NUCLEOTIDE SEQUENCE [LARGE SCALE GENOMIC DNA]</scope>
    <source>
        <strain evidence="1 2">SYP-B2174</strain>
    </source>
</reference>
<evidence type="ECO:0000313" key="2">
    <source>
        <dbReference type="Proteomes" id="UP000298127"/>
    </source>
</evidence>
<name>A0A4Y9R943_9MICO</name>
<dbReference type="SUPFAM" id="SSF55136">
    <property type="entry name" value="Probable bacterial effector-binding domain"/>
    <property type="match status" value="1"/>
</dbReference>